<evidence type="ECO:0000313" key="4">
    <source>
        <dbReference type="Proteomes" id="UP001240171"/>
    </source>
</evidence>
<comment type="caution">
    <text evidence="3">The sequence shown here is derived from an EMBL/GenBank/DDBJ whole genome shotgun (WGS) entry which is preliminary data.</text>
</comment>
<dbReference type="InterPro" id="IPR025641">
    <property type="entry name" value="DUF4340"/>
</dbReference>
<feature type="chain" id="PRO_5047217841" evidence="1">
    <location>
        <begin position="22"/>
        <end position="321"/>
    </location>
</feature>
<keyword evidence="1" id="KW-0732">Signal</keyword>
<protein>
    <submittedName>
        <fullName evidence="3">DUF4340 domain-containing protein</fullName>
    </submittedName>
</protein>
<dbReference type="RefSeq" id="WP_305024175.1">
    <property type="nucleotide sequence ID" value="NZ_JAUQTB010000005.1"/>
</dbReference>
<proteinExistence type="predicted"/>
<keyword evidence="4" id="KW-1185">Reference proteome</keyword>
<feature type="signal peptide" evidence="1">
    <location>
        <begin position="1"/>
        <end position="21"/>
    </location>
</feature>
<accession>A0ABT9CCJ6</accession>
<feature type="domain" description="DUF4340" evidence="2">
    <location>
        <begin position="66"/>
        <end position="234"/>
    </location>
</feature>
<name>A0ABT9CCJ6_9BACL</name>
<organism evidence="3 4">
    <name type="scientific">Paenibacillus lacisoli</name>
    <dbReference type="NCBI Taxonomy" id="3064525"/>
    <lineage>
        <taxon>Bacteria</taxon>
        <taxon>Bacillati</taxon>
        <taxon>Bacillota</taxon>
        <taxon>Bacilli</taxon>
        <taxon>Bacillales</taxon>
        <taxon>Paenibacillaceae</taxon>
        <taxon>Paenibacillus</taxon>
    </lineage>
</organism>
<evidence type="ECO:0000313" key="3">
    <source>
        <dbReference type="EMBL" id="MDO7906974.1"/>
    </source>
</evidence>
<dbReference type="EMBL" id="JAUQTB010000005">
    <property type="protein sequence ID" value="MDO7906974.1"/>
    <property type="molecule type" value="Genomic_DNA"/>
</dbReference>
<sequence>MRKFIPTLVLLMLLIAGFVYAKSENFFQKETPAPAKLSAVEASEVTGITVTHNGRTVELVKDKGNWVMKQPGAYPVNAYAVEQWLGTLGALTTSQTVEEQPGDTAKYGISTNDRVIQVHTAQGTTTYAVGSALPTGSGDYVQVNGKQVVAAAEQDLSGLLLAPLDFMVTTPFTWEDDNTVSLEWESPIFSWVGKRSGSGSAEAVTDWTLNGTKIEADQATSLLAQVKGLTTDREVRPVPELKKPVQRFTMTLTQTVNGREESKVYQGWTTADDPGIIWAVPPDSSWAYALKTDDVMNMEQAAKKALTSAKAASANDKSTAK</sequence>
<gene>
    <name evidence="3" type="ORF">Q5741_11160</name>
</gene>
<evidence type="ECO:0000259" key="2">
    <source>
        <dbReference type="Pfam" id="PF14238"/>
    </source>
</evidence>
<reference evidence="3 4" key="1">
    <citation type="submission" date="2023-07" db="EMBL/GenBank/DDBJ databases">
        <title>Paenibacillus sp. JX-17 nov. isolated from soil.</title>
        <authorList>
            <person name="Wan Y."/>
            <person name="Liu B."/>
        </authorList>
    </citation>
    <scope>NUCLEOTIDE SEQUENCE [LARGE SCALE GENOMIC DNA]</scope>
    <source>
        <strain evidence="3 4">JX-17</strain>
    </source>
</reference>
<dbReference type="Pfam" id="PF14238">
    <property type="entry name" value="DUF4340"/>
    <property type="match status" value="1"/>
</dbReference>
<evidence type="ECO:0000256" key="1">
    <source>
        <dbReference type="SAM" id="SignalP"/>
    </source>
</evidence>
<dbReference type="Proteomes" id="UP001240171">
    <property type="component" value="Unassembled WGS sequence"/>
</dbReference>